<protein>
    <submittedName>
        <fullName evidence="1">Uncharacterized protein</fullName>
    </submittedName>
</protein>
<evidence type="ECO:0000313" key="2">
    <source>
        <dbReference type="Proteomes" id="UP000050465"/>
    </source>
</evidence>
<organism evidence="1 2">
    <name type="scientific">Phormidesmis priestleyi Ana</name>
    <dbReference type="NCBI Taxonomy" id="1666911"/>
    <lineage>
        <taxon>Bacteria</taxon>
        <taxon>Bacillati</taxon>
        <taxon>Cyanobacteriota</taxon>
        <taxon>Cyanophyceae</taxon>
        <taxon>Leptolyngbyales</taxon>
        <taxon>Leptolyngbyaceae</taxon>
        <taxon>Phormidesmis</taxon>
    </lineage>
</organism>
<gene>
    <name evidence="1" type="ORF">HLUCCA11_20445</name>
</gene>
<proteinExistence type="predicted"/>
<dbReference type="STRING" id="1666911.HLUCCA11_20445"/>
<comment type="caution">
    <text evidence="1">The sequence shown here is derived from an EMBL/GenBank/DDBJ whole genome shotgun (WGS) entry which is preliminary data.</text>
</comment>
<accession>A0A0N8KM57</accession>
<evidence type="ECO:0000313" key="1">
    <source>
        <dbReference type="EMBL" id="KPQ32810.1"/>
    </source>
</evidence>
<dbReference type="EMBL" id="LJZR01000045">
    <property type="protein sequence ID" value="KPQ32810.1"/>
    <property type="molecule type" value="Genomic_DNA"/>
</dbReference>
<reference evidence="1 2" key="1">
    <citation type="submission" date="2015-09" db="EMBL/GenBank/DDBJ databases">
        <title>Identification and resolution of microdiversity through metagenomic sequencing of parallel consortia.</title>
        <authorList>
            <person name="Nelson W.C."/>
            <person name="Romine M.F."/>
            <person name="Lindemann S.R."/>
        </authorList>
    </citation>
    <scope>NUCLEOTIDE SEQUENCE [LARGE SCALE GENOMIC DNA]</scope>
    <source>
        <strain evidence="1">Ana</strain>
    </source>
</reference>
<name>A0A0N8KM57_9CYAN</name>
<dbReference type="AlphaFoldDB" id="A0A0N8KM57"/>
<sequence>MEELTAIALLDCYLKVTSGNLSDCLCHIIKNYLAVRSSLKIKNWLIASVCTSIICSFSKLARADEYRCDYTEFPSAAEAYIASVYSQRGIVGEPVDILRAPEFSAVPIATISSGDLIFVSARSGVSQYDEGLGSSCELWYLVKRFDDEDPLGWVYALNIKIEGTFSWE</sequence>
<dbReference type="Proteomes" id="UP000050465">
    <property type="component" value="Unassembled WGS sequence"/>
</dbReference>